<organism evidence="1 2">
    <name type="scientific">Mucilaginibacter aquatilis</name>
    <dbReference type="NCBI Taxonomy" id="1517760"/>
    <lineage>
        <taxon>Bacteria</taxon>
        <taxon>Pseudomonadati</taxon>
        <taxon>Bacteroidota</taxon>
        <taxon>Sphingobacteriia</taxon>
        <taxon>Sphingobacteriales</taxon>
        <taxon>Sphingobacteriaceae</taxon>
        <taxon>Mucilaginibacter</taxon>
    </lineage>
</organism>
<dbReference type="RefSeq" id="WP_157541861.1">
    <property type="nucleotide sequence ID" value="NZ_WQLA01000003.1"/>
</dbReference>
<evidence type="ECO:0000313" key="1">
    <source>
        <dbReference type="EMBL" id="MVN91563.1"/>
    </source>
</evidence>
<gene>
    <name evidence="1" type="ORF">GO816_10550</name>
</gene>
<evidence type="ECO:0000313" key="2">
    <source>
        <dbReference type="Proteomes" id="UP000434850"/>
    </source>
</evidence>
<dbReference type="EMBL" id="WQLA01000003">
    <property type="protein sequence ID" value="MVN91563.1"/>
    <property type="molecule type" value="Genomic_DNA"/>
</dbReference>
<protein>
    <submittedName>
        <fullName evidence="1">Uncharacterized protein</fullName>
    </submittedName>
</protein>
<reference evidence="1 2" key="1">
    <citation type="submission" date="2019-12" db="EMBL/GenBank/DDBJ databases">
        <title>Mucilaginibacter sp. HME9299 genome sequencing and assembly.</title>
        <authorList>
            <person name="Kang H."/>
            <person name="Kim H."/>
            <person name="Joh K."/>
        </authorList>
    </citation>
    <scope>NUCLEOTIDE SEQUENCE [LARGE SCALE GENOMIC DNA]</scope>
    <source>
        <strain evidence="1 2">HME9299</strain>
    </source>
</reference>
<sequence>MSNKGLQRSKEQATHLKLVTIKGMIVEPKNKGILGSMSSKLRIIFGIRVHDIIAKTG</sequence>
<proteinExistence type="predicted"/>
<dbReference type="Proteomes" id="UP000434850">
    <property type="component" value="Unassembled WGS sequence"/>
</dbReference>
<comment type="caution">
    <text evidence="1">The sequence shown here is derived from an EMBL/GenBank/DDBJ whole genome shotgun (WGS) entry which is preliminary data.</text>
</comment>
<keyword evidence="2" id="KW-1185">Reference proteome</keyword>
<dbReference type="AlphaFoldDB" id="A0A6I4IQE9"/>
<name>A0A6I4IQE9_9SPHI</name>
<accession>A0A6I4IQE9</accession>